<evidence type="ECO:0000259" key="1">
    <source>
        <dbReference type="SMART" id="SM00507"/>
    </source>
</evidence>
<accession>A0A1B2EFN6</accession>
<feature type="domain" description="HNH nuclease" evidence="1">
    <location>
        <begin position="8"/>
        <end position="70"/>
    </location>
</feature>
<dbReference type="KEGG" id="moc:BB934_11620"/>
<reference evidence="2" key="1">
    <citation type="submission" date="2016-07" db="EMBL/GenBank/DDBJ databases">
        <title>Microvirga ossetica sp. nov. a new species of rhizobia isolated from root nodules of the legume species Vicia alpestris Steven originated from North Ossetia region in the Caucasus.</title>
        <authorList>
            <person name="Safronova V.I."/>
            <person name="Kuznetsova I.G."/>
            <person name="Sazanova A.L."/>
            <person name="Belimov A."/>
            <person name="Andronov E."/>
            <person name="Osledkin Y.S."/>
            <person name="Onishchuk O.P."/>
            <person name="Kurchak O.N."/>
            <person name="Shaposhnikov A.I."/>
            <person name="Willems A."/>
            <person name="Tikhonovich I.A."/>
        </authorList>
    </citation>
    <scope>NUCLEOTIDE SEQUENCE [LARGE SCALE GENOMIC DNA]</scope>
    <source>
        <strain evidence="2">V5/3M</strain>
    </source>
</reference>
<sequence>MKAAHRIKLFEDIYTRDEGRCVYCCKPARRPGRGVKRAPDLATLDHVVPKSTGGPLARDNLVLACSACNNERGTMDAETFRALKAVRRDG</sequence>
<dbReference type="GO" id="GO:0008270">
    <property type="term" value="F:zinc ion binding"/>
    <property type="evidence" value="ECO:0007669"/>
    <property type="project" value="InterPro"/>
</dbReference>
<name>A0A1B2EFN6_9HYPH</name>
<dbReference type="Pfam" id="PF01844">
    <property type="entry name" value="HNH"/>
    <property type="match status" value="1"/>
</dbReference>
<proteinExistence type="predicted"/>
<dbReference type="PANTHER" id="PTHR33877:SF2">
    <property type="entry name" value="OS07G0170200 PROTEIN"/>
    <property type="match status" value="1"/>
</dbReference>
<dbReference type="InterPro" id="IPR002711">
    <property type="entry name" value="HNH"/>
</dbReference>
<organism evidence="2">
    <name type="scientific">Microvirga ossetica</name>
    <dbReference type="NCBI Taxonomy" id="1882682"/>
    <lineage>
        <taxon>Bacteria</taxon>
        <taxon>Pseudomonadati</taxon>
        <taxon>Pseudomonadota</taxon>
        <taxon>Alphaproteobacteria</taxon>
        <taxon>Hyphomicrobiales</taxon>
        <taxon>Methylobacteriaceae</taxon>
        <taxon>Microvirga</taxon>
    </lineage>
</organism>
<dbReference type="InterPro" id="IPR052892">
    <property type="entry name" value="NA-targeting_endonuclease"/>
</dbReference>
<dbReference type="PANTHER" id="PTHR33877">
    <property type="entry name" value="SLL1193 PROTEIN"/>
    <property type="match status" value="1"/>
</dbReference>
<dbReference type="InterPro" id="IPR003615">
    <property type="entry name" value="HNH_nuc"/>
</dbReference>
<protein>
    <recommendedName>
        <fullName evidence="1">HNH nuclease domain-containing protein</fullName>
    </recommendedName>
</protein>
<dbReference type="CDD" id="cd00085">
    <property type="entry name" value="HNHc"/>
    <property type="match status" value="1"/>
</dbReference>
<dbReference type="Gene3D" id="1.10.30.50">
    <property type="match status" value="1"/>
</dbReference>
<dbReference type="EMBL" id="CP016616">
    <property type="protein sequence ID" value="ANY78793.1"/>
    <property type="molecule type" value="Genomic_DNA"/>
</dbReference>
<evidence type="ECO:0000313" key="2">
    <source>
        <dbReference type="EMBL" id="ANY78793.1"/>
    </source>
</evidence>
<dbReference type="OrthoDB" id="64523at2"/>
<dbReference type="AlphaFoldDB" id="A0A1B2EFN6"/>
<dbReference type="SMART" id="SM00507">
    <property type="entry name" value="HNHc"/>
    <property type="match status" value="1"/>
</dbReference>
<dbReference type="GO" id="GO:0003676">
    <property type="term" value="F:nucleic acid binding"/>
    <property type="evidence" value="ECO:0007669"/>
    <property type="project" value="InterPro"/>
</dbReference>
<gene>
    <name evidence="2" type="ORF">BB934_11620</name>
</gene>
<dbReference type="RefSeq" id="WP_099509795.1">
    <property type="nucleotide sequence ID" value="NZ_CP016616.1"/>
</dbReference>
<dbReference type="GO" id="GO:0004519">
    <property type="term" value="F:endonuclease activity"/>
    <property type="evidence" value="ECO:0007669"/>
    <property type="project" value="InterPro"/>
</dbReference>